<dbReference type="RefSeq" id="XP_022922565.1">
    <property type="nucleotide sequence ID" value="XM_023066797.1"/>
</dbReference>
<dbReference type="AlphaFoldDB" id="A0A6J1E952"/>
<dbReference type="InterPro" id="IPR004364">
    <property type="entry name" value="Aa-tRNA-synt_II"/>
</dbReference>
<organism evidence="8 9">
    <name type="scientific">Cucurbita moschata</name>
    <name type="common">Winter crookneck squash</name>
    <name type="synonym">Cucurbita pepo var. moschata</name>
    <dbReference type="NCBI Taxonomy" id="3662"/>
    <lineage>
        <taxon>Eukaryota</taxon>
        <taxon>Viridiplantae</taxon>
        <taxon>Streptophyta</taxon>
        <taxon>Embryophyta</taxon>
        <taxon>Tracheophyta</taxon>
        <taxon>Spermatophyta</taxon>
        <taxon>Magnoliopsida</taxon>
        <taxon>eudicotyledons</taxon>
        <taxon>Gunneridae</taxon>
        <taxon>Pentapetalae</taxon>
        <taxon>rosids</taxon>
        <taxon>fabids</taxon>
        <taxon>Cucurbitales</taxon>
        <taxon>Cucurbitaceae</taxon>
        <taxon>Cucurbiteae</taxon>
        <taxon>Cucurbita</taxon>
    </lineage>
</organism>
<feature type="domain" description="Aminoacyl-tRNA synthetase class II (D/K/N)" evidence="6">
    <location>
        <begin position="282"/>
        <end position="356"/>
    </location>
</feature>
<keyword evidence="8" id="KW-1185">Reference proteome</keyword>
<dbReference type="GO" id="GO:0005524">
    <property type="term" value="F:ATP binding"/>
    <property type="evidence" value="ECO:0007669"/>
    <property type="project" value="UniProtKB-KW"/>
</dbReference>
<keyword evidence="4" id="KW-0648">Protein biosynthesis</keyword>
<dbReference type="InterPro" id="IPR004365">
    <property type="entry name" value="NA-bd_OB_tRNA"/>
</dbReference>
<dbReference type="SUPFAM" id="SSF55681">
    <property type="entry name" value="Class II aaRS and biotin synthetases"/>
    <property type="match status" value="2"/>
</dbReference>
<evidence type="ECO:0000256" key="4">
    <source>
        <dbReference type="ARBA" id="ARBA00022917"/>
    </source>
</evidence>
<keyword evidence="2" id="KW-0547">Nucleotide-binding</keyword>
<reference evidence="9" key="1">
    <citation type="submission" date="2025-08" db="UniProtKB">
        <authorList>
            <consortium name="RefSeq"/>
        </authorList>
    </citation>
    <scope>IDENTIFICATION</scope>
    <source>
        <tissue evidence="9">Young leaves</tissue>
    </source>
</reference>
<evidence type="ECO:0000256" key="2">
    <source>
        <dbReference type="ARBA" id="ARBA00022741"/>
    </source>
</evidence>
<accession>A0A6J1E952</accession>
<protein>
    <submittedName>
        <fullName evidence="9">Aspartate--tRNA ligase, chloroplastic/mitochondrial-like</fullName>
    </submittedName>
</protein>
<dbReference type="Pfam" id="PF00152">
    <property type="entry name" value="tRNA-synt_2"/>
    <property type="match status" value="2"/>
</dbReference>
<evidence type="ECO:0000256" key="5">
    <source>
        <dbReference type="ARBA" id="ARBA00023146"/>
    </source>
</evidence>
<proteinExistence type="predicted"/>
<dbReference type="GO" id="GO:0003676">
    <property type="term" value="F:nucleic acid binding"/>
    <property type="evidence" value="ECO:0007669"/>
    <property type="project" value="InterPro"/>
</dbReference>
<dbReference type="SUPFAM" id="SSF50249">
    <property type="entry name" value="Nucleic acid-binding proteins"/>
    <property type="match status" value="1"/>
</dbReference>
<dbReference type="Proteomes" id="UP000504609">
    <property type="component" value="Unplaced"/>
</dbReference>
<feature type="domain" description="OB" evidence="7">
    <location>
        <begin position="142"/>
        <end position="210"/>
    </location>
</feature>
<dbReference type="CDD" id="cd04317">
    <property type="entry name" value="EcAspRS_like_N"/>
    <property type="match status" value="1"/>
</dbReference>
<dbReference type="GeneID" id="111430532"/>
<evidence type="ECO:0000256" key="1">
    <source>
        <dbReference type="ARBA" id="ARBA00022598"/>
    </source>
</evidence>
<dbReference type="InterPro" id="IPR012340">
    <property type="entry name" value="NA-bd_OB-fold"/>
</dbReference>
<evidence type="ECO:0000313" key="9">
    <source>
        <dbReference type="RefSeq" id="XP_022922565.1"/>
    </source>
</evidence>
<dbReference type="GO" id="GO:0005739">
    <property type="term" value="C:mitochondrion"/>
    <property type="evidence" value="ECO:0007669"/>
    <property type="project" value="TreeGrafter"/>
</dbReference>
<dbReference type="InterPro" id="IPR047089">
    <property type="entry name" value="Asp-tRNA-ligase_1_N"/>
</dbReference>
<dbReference type="Gene3D" id="3.30.930.10">
    <property type="entry name" value="Bira Bifunctional Protein, Domain 2"/>
    <property type="match status" value="2"/>
</dbReference>
<dbReference type="Pfam" id="PF01336">
    <property type="entry name" value="tRNA_anti-codon"/>
    <property type="match status" value="1"/>
</dbReference>
<dbReference type="PANTHER" id="PTHR22594:SF5">
    <property type="entry name" value="ASPARTATE--TRNA LIGASE, MITOCHONDRIAL"/>
    <property type="match status" value="1"/>
</dbReference>
<evidence type="ECO:0000313" key="8">
    <source>
        <dbReference type="Proteomes" id="UP000504609"/>
    </source>
</evidence>
<keyword evidence="3" id="KW-0067">ATP-binding</keyword>
<name>A0A6J1E952_CUCMO</name>
<keyword evidence="1" id="KW-0436">Ligase</keyword>
<keyword evidence="5" id="KW-0030">Aminoacyl-tRNA synthetase</keyword>
<dbReference type="InterPro" id="IPR045864">
    <property type="entry name" value="aa-tRNA-synth_II/BPL/LPL"/>
</dbReference>
<feature type="domain" description="Aminoacyl-tRNA synthetase class II (D/K/N)" evidence="6">
    <location>
        <begin position="221"/>
        <end position="278"/>
    </location>
</feature>
<gene>
    <name evidence="9" type="primary">LOC111430532</name>
</gene>
<dbReference type="Gene3D" id="2.40.50.140">
    <property type="entry name" value="Nucleic acid-binding proteins"/>
    <property type="match status" value="1"/>
</dbReference>
<evidence type="ECO:0000259" key="6">
    <source>
        <dbReference type="Pfam" id="PF00152"/>
    </source>
</evidence>
<dbReference type="GO" id="GO:0004815">
    <property type="term" value="F:aspartate-tRNA ligase activity"/>
    <property type="evidence" value="ECO:0007669"/>
    <property type="project" value="TreeGrafter"/>
</dbReference>
<evidence type="ECO:0000256" key="3">
    <source>
        <dbReference type="ARBA" id="ARBA00022840"/>
    </source>
</evidence>
<dbReference type="PANTHER" id="PTHR22594">
    <property type="entry name" value="ASPARTYL/LYSYL-TRNA SYNTHETASE"/>
    <property type="match status" value="1"/>
</dbReference>
<dbReference type="KEGG" id="cmos:111430532"/>
<sequence>MFHFITRSLFTSTSLPPFLESLNPAQLRSPPPPIFHYITLQPSALRVRYPASDVRTAVSTTLLRAPHPKIRIHFLSQIFTCTIPYQNGLAPSLLNFSPSSTTFPISAQIRSNSQLPLKDSLLWINRTALCGELSVDDVGKRVRLCGWVALHRVHGGLTFLNLRDHSGIVQVTTLPNEFPDAHSTINDLRLEHVVAVEGTVRSRPGDSVNVKMKTGLIEARILRYRYLDLRRKQMNFNIMLRHKVVKLMRRYLEDIETPILSRSTPEGARDYLVPSRVQLLYIGGGSLRIHKREVQEKVLEIVGISHEQAEAKFGYLLEALDMGAPPHGGIAYGLDRLVMLLAEANSIRDVIAFPKTTTAQCALTKAPSEVDPQQLKDLSYQNQ</sequence>
<evidence type="ECO:0000259" key="7">
    <source>
        <dbReference type="Pfam" id="PF01336"/>
    </source>
</evidence>
<dbReference type="GO" id="GO:0006422">
    <property type="term" value="P:aspartyl-tRNA aminoacylation"/>
    <property type="evidence" value="ECO:0007669"/>
    <property type="project" value="TreeGrafter"/>
</dbReference>